<keyword evidence="2" id="KW-1185">Reference proteome</keyword>
<reference evidence="1 2" key="2">
    <citation type="journal article" date="2022" name="Mol. Ecol. Resour.">
        <title>The genomes of chicory, endive, great burdock and yacon provide insights into Asteraceae paleo-polyploidization history and plant inulin production.</title>
        <authorList>
            <person name="Fan W."/>
            <person name="Wang S."/>
            <person name="Wang H."/>
            <person name="Wang A."/>
            <person name="Jiang F."/>
            <person name="Liu H."/>
            <person name="Zhao H."/>
            <person name="Xu D."/>
            <person name="Zhang Y."/>
        </authorList>
    </citation>
    <scope>NUCLEOTIDE SEQUENCE [LARGE SCALE GENOMIC DNA]</scope>
    <source>
        <strain evidence="2">cv. Yunnan</strain>
        <tissue evidence="1">Leaves</tissue>
    </source>
</reference>
<gene>
    <name evidence="1" type="ORF">L1987_25489</name>
</gene>
<evidence type="ECO:0000313" key="1">
    <source>
        <dbReference type="EMBL" id="KAI3809512.1"/>
    </source>
</evidence>
<accession>A0ACB9IN55</accession>
<protein>
    <submittedName>
        <fullName evidence="1">Uncharacterized protein</fullName>
    </submittedName>
</protein>
<name>A0ACB9IN55_9ASTR</name>
<dbReference type="Proteomes" id="UP001056120">
    <property type="component" value="Linkage Group LG08"/>
</dbReference>
<evidence type="ECO:0000313" key="2">
    <source>
        <dbReference type="Proteomes" id="UP001056120"/>
    </source>
</evidence>
<organism evidence="1 2">
    <name type="scientific">Smallanthus sonchifolius</name>
    <dbReference type="NCBI Taxonomy" id="185202"/>
    <lineage>
        <taxon>Eukaryota</taxon>
        <taxon>Viridiplantae</taxon>
        <taxon>Streptophyta</taxon>
        <taxon>Embryophyta</taxon>
        <taxon>Tracheophyta</taxon>
        <taxon>Spermatophyta</taxon>
        <taxon>Magnoliopsida</taxon>
        <taxon>eudicotyledons</taxon>
        <taxon>Gunneridae</taxon>
        <taxon>Pentapetalae</taxon>
        <taxon>asterids</taxon>
        <taxon>campanulids</taxon>
        <taxon>Asterales</taxon>
        <taxon>Asteraceae</taxon>
        <taxon>Asteroideae</taxon>
        <taxon>Heliantheae alliance</taxon>
        <taxon>Millerieae</taxon>
        <taxon>Smallanthus</taxon>
    </lineage>
</organism>
<reference evidence="2" key="1">
    <citation type="journal article" date="2022" name="Mol. Ecol. Resour.">
        <title>The genomes of chicory, endive, great burdock and yacon provide insights into Asteraceae palaeo-polyploidization history and plant inulin production.</title>
        <authorList>
            <person name="Fan W."/>
            <person name="Wang S."/>
            <person name="Wang H."/>
            <person name="Wang A."/>
            <person name="Jiang F."/>
            <person name="Liu H."/>
            <person name="Zhao H."/>
            <person name="Xu D."/>
            <person name="Zhang Y."/>
        </authorList>
    </citation>
    <scope>NUCLEOTIDE SEQUENCE [LARGE SCALE GENOMIC DNA]</scope>
    <source>
        <strain evidence="2">cv. Yunnan</strain>
    </source>
</reference>
<dbReference type="EMBL" id="CM042025">
    <property type="protein sequence ID" value="KAI3809512.1"/>
    <property type="molecule type" value="Genomic_DNA"/>
</dbReference>
<proteinExistence type="predicted"/>
<comment type="caution">
    <text evidence="1">The sequence shown here is derived from an EMBL/GenBank/DDBJ whole genome shotgun (WGS) entry which is preliminary data.</text>
</comment>
<sequence length="483" mass="54110">MCSKPDQLTSKTPSSSLLKEMNDSMKIVEPVISFPNLLELAANNDVNGFKQLINRTSSSINEVGLWYVRQRSSRRMLMEHRTPLMIAATYGSLDVVKFILSLSKANVNSSCGQHKTTALHCAASSGSPNAYDVIKILLVSGADPETVDVDGRRAIFVVFVPPNLLGLKTAIERLLQNQHDFGLTFLKSNLDGVKSDMYMSDEFRMFVFKISPCSRAYSHDWTECPFVHPGENARRRDPRKIHYSCVPCPDFKKGHCGFGDLCEFAHGVFECWLHPAQYRTQLCKDGTFCNRRVCFFAHTHEELRPLYVSTGSAMSPPPPPFSPPPLMQLQSGNLLEQELKLVLDLEIWRRQQAAVLLPSHRQAALNQFFPINPYSPKGFYGISSPRIVSPRGIEQFQLTPLSPHLSKQDFVKGNVDWSVNGGEAVWTRKLQCAEPDVSWVQSLVKEPPPLAPNGLEMEPPGTEKDHAALGTWLENMQLDQIVA</sequence>